<dbReference type="EMBL" id="QCYY01002952">
    <property type="protein sequence ID" value="ROT66346.1"/>
    <property type="molecule type" value="Genomic_DNA"/>
</dbReference>
<reference evidence="2 3" key="2">
    <citation type="submission" date="2019-01" db="EMBL/GenBank/DDBJ databases">
        <title>The decoding of complex shrimp genome reveals the adaptation for benthos swimmer, frequently molting mechanism and breeding impact on genome.</title>
        <authorList>
            <person name="Sun Y."/>
            <person name="Gao Y."/>
            <person name="Yu Y."/>
        </authorList>
    </citation>
    <scope>NUCLEOTIDE SEQUENCE [LARGE SCALE GENOMIC DNA]</scope>
    <source>
        <tissue evidence="2">Muscle</tissue>
    </source>
</reference>
<accession>A0A3R7MNS4</accession>
<organism evidence="2 3">
    <name type="scientific">Penaeus vannamei</name>
    <name type="common">Whiteleg shrimp</name>
    <name type="synonym">Litopenaeus vannamei</name>
    <dbReference type="NCBI Taxonomy" id="6689"/>
    <lineage>
        <taxon>Eukaryota</taxon>
        <taxon>Metazoa</taxon>
        <taxon>Ecdysozoa</taxon>
        <taxon>Arthropoda</taxon>
        <taxon>Crustacea</taxon>
        <taxon>Multicrustacea</taxon>
        <taxon>Malacostraca</taxon>
        <taxon>Eumalacostraca</taxon>
        <taxon>Eucarida</taxon>
        <taxon>Decapoda</taxon>
        <taxon>Dendrobranchiata</taxon>
        <taxon>Penaeoidea</taxon>
        <taxon>Penaeidae</taxon>
        <taxon>Penaeus</taxon>
    </lineage>
</organism>
<keyword evidence="3" id="KW-1185">Reference proteome</keyword>
<feature type="compositionally biased region" description="Pro residues" evidence="1">
    <location>
        <begin position="1"/>
        <end position="10"/>
    </location>
</feature>
<evidence type="ECO:0000313" key="3">
    <source>
        <dbReference type="Proteomes" id="UP000283509"/>
    </source>
</evidence>
<gene>
    <name evidence="2" type="ORF">C7M84_015634</name>
</gene>
<protein>
    <submittedName>
        <fullName evidence="2">Uncharacterized protein</fullName>
    </submittedName>
</protein>
<dbReference type="AlphaFoldDB" id="A0A3R7MNS4"/>
<sequence length="802" mass="86815">MTVKVLPPPRRALSFPARTGPGSRPRALMRTSVRAVLQLAKESPHAELEDGGREVSVFVEVELRSAGSSSSHNGLRLAVMRPRSLDSSGGFVLGHWTRLGLCWKGFLLPTHRVFRHVLNIREIETTKASERTGSWSTSLAISPLAVKFPRSVFIFEMIAWVGKGRKAPSLSPSSHLRLPHSHYPLTLASRSHSPLALTFAFRSPPPLTFGFTLSTLLSLSLFVFRSPSLSASPLLALPPPSPFAFRSAPPLTFRIVRYPPPPHLIAFVAICTLTPLLPVCHHPSHLRLSALPSPPSPSPFALSPPSQRFASARLSPLLSRSASLALTQSSHPRLSRLALLSPFALPRALSRFLLTSLLRSPTPLYASTIPLTFAFHVSPSPVTLRFRSPPPPHLSPFAPLLSPLNAFAFRSNSLYHHSPFAFSPSSHAPLFALPPSSHLRLSLFHLFSTLAFRSPPPLTFASLCSPVLTSHLRLPRSCPPSSHLRPPLTLTILSLWASRSHVSSRSHLRLSLSPPPLTFRLPRSPLSHLSPLSLSHPSPPSPLRSHHTSHFRLSLSLRALLGLPPSSHFRLSPLTFASLASPLLSPSPFALPASPLSFRPLAASPSPFALPLLSPLASMLLTLLSLAHFAFRSPSPLTFAFRFFPPPPSSQPPPFRSPCLSLFASRSLLHLSPLSPLLITSPFRSPPLCILRLSLVPLPLTSASRSPPPLTVRLSLSPVLLTLAPFRSPLPLTSAFALTHASSTLNSRLTSPLALSPSSHLRLCASPPPSHLRLSLSPSSHLRLSLSPLLSPSPFGSPLLSP</sequence>
<proteinExistence type="predicted"/>
<dbReference type="Proteomes" id="UP000283509">
    <property type="component" value="Unassembled WGS sequence"/>
</dbReference>
<evidence type="ECO:0000256" key="1">
    <source>
        <dbReference type="SAM" id="MobiDB-lite"/>
    </source>
</evidence>
<feature type="region of interest" description="Disordered" evidence="1">
    <location>
        <begin position="1"/>
        <end position="25"/>
    </location>
</feature>
<name>A0A3R7MNS4_PENVA</name>
<comment type="caution">
    <text evidence="2">The sequence shown here is derived from an EMBL/GenBank/DDBJ whole genome shotgun (WGS) entry which is preliminary data.</text>
</comment>
<reference evidence="2 3" key="1">
    <citation type="submission" date="2018-04" db="EMBL/GenBank/DDBJ databases">
        <authorList>
            <person name="Zhang X."/>
            <person name="Yuan J."/>
            <person name="Li F."/>
            <person name="Xiang J."/>
        </authorList>
    </citation>
    <scope>NUCLEOTIDE SEQUENCE [LARGE SCALE GENOMIC DNA]</scope>
    <source>
        <tissue evidence="2">Muscle</tissue>
    </source>
</reference>
<evidence type="ECO:0000313" key="2">
    <source>
        <dbReference type="EMBL" id="ROT66346.1"/>
    </source>
</evidence>